<dbReference type="EMBL" id="GGEC01069785">
    <property type="protein sequence ID" value="MBX50269.1"/>
    <property type="molecule type" value="Transcribed_RNA"/>
</dbReference>
<reference evidence="2" key="1">
    <citation type="submission" date="2018-02" db="EMBL/GenBank/DDBJ databases">
        <title>Rhizophora mucronata_Transcriptome.</title>
        <authorList>
            <person name="Meera S.P."/>
            <person name="Sreeshan A."/>
            <person name="Augustine A."/>
        </authorList>
    </citation>
    <scope>NUCLEOTIDE SEQUENCE</scope>
    <source>
        <tissue evidence="2">Leaf</tissue>
    </source>
</reference>
<proteinExistence type="predicted"/>
<name>A0A2P2P6H1_RHIMU</name>
<keyword evidence="1" id="KW-0472">Membrane</keyword>
<organism evidence="2">
    <name type="scientific">Rhizophora mucronata</name>
    <name type="common">Asiatic mangrove</name>
    <dbReference type="NCBI Taxonomy" id="61149"/>
    <lineage>
        <taxon>Eukaryota</taxon>
        <taxon>Viridiplantae</taxon>
        <taxon>Streptophyta</taxon>
        <taxon>Embryophyta</taxon>
        <taxon>Tracheophyta</taxon>
        <taxon>Spermatophyta</taxon>
        <taxon>Magnoliopsida</taxon>
        <taxon>eudicotyledons</taxon>
        <taxon>Gunneridae</taxon>
        <taxon>Pentapetalae</taxon>
        <taxon>rosids</taxon>
        <taxon>fabids</taxon>
        <taxon>Malpighiales</taxon>
        <taxon>Rhizophoraceae</taxon>
        <taxon>Rhizophora</taxon>
    </lineage>
</organism>
<dbReference type="AlphaFoldDB" id="A0A2P2P6H1"/>
<feature type="transmembrane region" description="Helical" evidence="1">
    <location>
        <begin position="15"/>
        <end position="36"/>
    </location>
</feature>
<sequence length="40" mass="4651">MNLSSFLSLYSHTPMIFVSLLFSFSFVVQILEHVFLKTIL</sequence>
<accession>A0A2P2P6H1</accession>
<keyword evidence="1" id="KW-1133">Transmembrane helix</keyword>
<evidence type="ECO:0000256" key="1">
    <source>
        <dbReference type="SAM" id="Phobius"/>
    </source>
</evidence>
<keyword evidence="1" id="KW-0812">Transmembrane</keyword>
<protein>
    <submittedName>
        <fullName evidence="2">Uncharacterized protein</fullName>
    </submittedName>
</protein>
<evidence type="ECO:0000313" key="2">
    <source>
        <dbReference type="EMBL" id="MBX50269.1"/>
    </source>
</evidence>